<dbReference type="PANTHER" id="PTHR42886:SF53">
    <property type="entry name" value="ALPHA_BETA-HYDROLASES SUPERFAMILY PROTEIN"/>
    <property type="match status" value="1"/>
</dbReference>
<accession>A0A3B1AGM7</accession>
<proteinExistence type="predicted"/>
<feature type="domain" description="Serine aminopeptidase S33" evidence="1">
    <location>
        <begin position="29"/>
        <end position="142"/>
    </location>
</feature>
<name>A0A3B1AGM7_9ZZZZ</name>
<dbReference type="PANTHER" id="PTHR42886">
    <property type="entry name" value="RE40534P-RELATED"/>
    <property type="match status" value="1"/>
</dbReference>
<organism evidence="2">
    <name type="scientific">hydrothermal vent metagenome</name>
    <dbReference type="NCBI Taxonomy" id="652676"/>
    <lineage>
        <taxon>unclassified sequences</taxon>
        <taxon>metagenomes</taxon>
        <taxon>ecological metagenomes</taxon>
    </lineage>
</organism>
<dbReference type="InterPro" id="IPR022742">
    <property type="entry name" value="Hydrolase_4"/>
</dbReference>
<dbReference type="SUPFAM" id="SSF53474">
    <property type="entry name" value="alpha/beta-Hydrolases"/>
    <property type="match status" value="1"/>
</dbReference>
<dbReference type="Gene3D" id="3.40.50.1820">
    <property type="entry name" value="alpha/beta hydrolase"/>
    <property type="match status" value="1"/>
</dbReference>
<gene>
    <name evidence="2" type="ORF">MNBD_GAMMA23-213</name>
</gene>
<protein>
    <recommendedName>
        <fullName evidence="1">Serine aminopeptidase S33 domain-containing protein</fullName>
    </recommendedName>
</protein>
<sequence length="255" mass="27809">MKFQSRKIQFENVKKNKLLGILDFPAAIEPKAYIIISHCFTCTKQTITTARLSRELAQAGFAVLRFDFTGLGDSEGIFADTHFRSMLCDIESAAKFLSMHYAPASILIGHSMGGTASLAATQNSCAALGDIQKIITLASPATPAHVLHHFGGALALLQRGENAHIKVAGQNYLVKPHFIKDVVSYNMDEQMQHCSLSIMAVRAGNDSLVEARAADRIIDYTQGGSLLCQIDGADHLFSERDHGALLLSYIIDWLS</sequence>
<evidence type="ECO:0000313" key="2">
    <source>
        <dbReference type="EMBL" id="VAW98647.1"/>
    </source>
</evidence>
<reference evidence="2" key="1">
    <citation type="submission" date="2018-06" db="EMBL/GenBank/DDBJ databases">
        <authorList>
            <person name="Zhirakovskaya E."/>
        </authorList>
    </citation>
    <scope>NUCLEOTIDE SEQUENCE</scope>
</reference>
<dbReference type="EMBL" id="UOFT01000070">
    <property type="protein sequence ID" value="VAW98647.1"/>
    <property type="molecule type" value="Genomic_DNA"/>
</dbReference>
<dbReference type="AlphaFoldDB" id="A0A3B1AGM7"/>
<dbReference type="Pfam" id="PF12146">
    <property type="entry name" value="Hydrolase_4"/>
    <property type="match status" value="1"/>
</dbReference>
<dbReference type="InterPro" id="IPR029058">
    <property type="entry name" value="AB_hydrolase_fold"/>
</dbReference>
<evidence type="ECO:0000259" key="1">
    <source>
        <dbReference type="Pfam" id="PF12146"/>
    </source>
</evidence>